<reference evidence="1" key="1">
    <citation type="journal article" date="2018" name="Genome Biol. Evol.">
        <title>Genomics and development of Lentinus tigrinus, a white-rot wood-decaying mushroom with dimorphic fruiting bodies.</title>
        <authorList>
            <person name="Wu B."/>
            <person name="Xu Z."/>
            <person name="Knudson A."/>
            <person name="Carlson A."/>
            <person name="Chen N."/>
            <person name="Kovaka S."/>
            <person name="LaButti K."/>
            <person name="Lipzen A."/>
            <person name="Pennachio C."/>
            <person name="Riley R."/>
            <person name="Schakwitz W."/>
            <person name="Umezawa K."/>
            <person name="Ohm R.A."/>
            <person name="Grigoriev I.V."/>
            <person name="Nagy L.G."/>
            <person name="Gibbons J."/>
            <person name="Hibbett D."/>
        </authorList>
    </citation>
    <scope>NUCLEOTIDE SEQUENCE [LARGE SCALE GENOMIC DNA]</scope>
    <source>
        <strain evidence="1">ALCF2SS1-6</strain>
    </source>
</reference>
<proteinExistence type="predicted"/>
<protein>
    <submittedName>
        <fullName evidence="1">Uncharacterized protein</fullName>
    </submittedName>
</protein>
<name>A0A5C2S253_9APHY</name>
<keyword evidence="2" id="KW-1185">Reference proteome</keyword>
<dbReference type="AlphaFoldDB" id="A0A5C2S253"/>
<dbReference type="EMBL" id="ML122285">
    <property type="protein sequence ID" value="RPD56864.1"/>
    <property type="molecule type" value="Genomic_DNA"/>
</dbReference>
<evidence type="ECO:0000313" key="1">
    <source>
        <dbReference type="EMBL" id="RPD56864.1"/>
    </source>
</evidence>
<sequence length="90" mass="9814">MPSERQFLGARRHNAQHIACLRSMGIPARNCPHYVRLLPKEHPEGSPAAPQLCARGFDSAACVIMLSPRSTVSPMYIYSPSHAGDKVDGT</sequence>
<evidence type="ECO:0000313" key="2">
    <source>
        <dbReference type="Proteomes" id="UP000313359"/>
    </source>
</evidence>
<organism evidence="1 2">
    <name type="scientific">Lentinus tigrinus ALCF2SS1-6</name>
    <dbReference type="NCBI Taxonomy" id="1328759"/>
    <lineage>
        <taxon>Eukaryota</taxon>
        <taxon>Fungi</taxon>
        <taxon>Dikarya</taxon>
        <taxon>Basidiomycota</taxon>
        <taxon>Agaricomycotina</taxon>
        <taxon>Agaricomycetes</taxon>
        <taxon>Polyporales</taxon>
        <taxon>Polyporaceae</taxon>
        <taxon>Lentinus</taxon>
    </lineage>
</organism>
<dbReference type="Proteomes" id="UP000313359">
    <property type="component" value="Unassembled WGS sequence"/>
</dbReference>
<accession>A0A5C2S253</accession>
<gene>
    <name evidence="1" type="ORF">L227DRAFT_246727</name>
</gene>